<gene>
    <name evidence="1" type="ORF">FBU59_003520</name>
</gene>
<organism evidence="1 2">
    <name type="scientific">Linderina macrospora</name>
    <dbReference type="NCBI Taxonomy" id="4868"/>
    <lineage>
        <taxon>Eukaryota</taxon>
        <taxon>Fungi</taxon>
        <taxon>Fungi incertae sedis</taxon>
        <taxon>Zoopagomycota</taxon>
        <taxon>Kickxellomycotina</taxon>
        <taxon>Kickxellomycetes</taxon>
        <taxon>Kickxellales</taxon>
        <taxon>Kickxellaceae</taxon>
        <taxon>Linderina</taxon>
    </lineage>
</organism>
<comment type="caution">
    <text evidence="1">The sequence shown here is derived from an EMBL/GenBank/DDBJ whole genome shotgun (WGS) entry which is preliminary data.</text>
</comment>
<dbReference type="EMBL" id="JANBPW010002279">
    <property type="protein sequence ID" value="KAJ1941364.1"/>
    <property type="molecule type" value="Genomic_DNA"/>
</dbReference>
<evidence type="ECO:0000313" key="1">
    <source>
        <dbReference type="EMBL" id="KAJ1941364.1"/>
    </source>
</evidence>
<dbReference type="Proteomes" id="UP001150603">
    <property type="component" value="Unassembled WGS sequence"/>
</dbReference>
<accession>A0ACC1J892</accession>
<protein>
    <submittedName>
        <fullName evidence="1">Uncharacterized protein</fullName>
    </submittedName>
</protein>
<proteinExistence type="predicted"/>
<sequence length="545" mass="59140">MVEVANSPVVSVYALIAQQIDMRRYYLELPMVERAPLAEPADGHQNAHKPPATQTNATQIQFAGDSADGSIADGGDEVDEEHKARQRQDALARLLRARPHNIFHRLSSQITSTLGGHSHSPEPGKKRISLPAKLPNNTPAVTQPLKIRSIGVMEEMSTRITLPTDLTGIPAETVLGLVSRLLNLHMIAHTFVETRKMPVHKALDMSMFSLKTIAAMMSSVKTTNPGLRPTDAFHPPPTTVHDADNDTQDSDSIYVDASSIGAFTDPIVAATAEFPLPPQAPMPPPPSSADRNLSVLDIETGELHGNHRRTHHNLKALLSYMVPKGLRAATADTPSDDQAATANITDGGNKPSYFTKLTADPGSSPGGGGGPGKTGLSKLLLLGTHKRMSPPYQHRRRNSISDTTPSTRLTHNPAVDSCTTSGGQQGCSGDEPADSGVVGMPEIITTVPVQYATPVVFAQYSPSLNRWRETEVVEYYSCSVRIELVRIGGSESRHRYALLVDRMTGHKGKFALFRMFLRRMITALPMLEPEKFSPHMPLDPLITVM</sequence>
<evidence type="ECO:0000313" key="2">
    <source>
        <dbReference type="Proteomes" id="UP001150603"/>
    </source>
</evidence>
<name>A0ACC1J892_9FUNG</name>
<reference evidence="1" key="1">
    <citation type="submission" date="2022-07" db="EMBL/GenBank/DDBJ databases">
        <title>Phylogenomic reconstructions and comparative analyses of Kickxellomycotina fungi.</title>
        <authorList>
            <person name="Reynolds N.K."/>
            <person name="Stajich J.E."/>
            <person name="Barry K."/>
            <person name="Grigoriev I.V."/>
            <person name="Crous P."/>
            <person name="Smith M.E."/>
        </authorList>
    </citation>
    <scope>NUCLEOTIDE SEQUENCE</scope>
    <source>
        <strain evidence="1">NRRL 5244</strain>
    </source>
</reference>
<keyword evidence="2" id="KW-1185">Reference proteome</keyword>